<organism evidence="2">
    <name type="scientific">Tetraselmis sp. GSL018</name>
    <dbReference type="NCBI Taxonomy" id="582737"/>
    <lineage>
        <taxon>Eukaryota</taxon>
        <taxon>Viridiplantae</taxon>
        <taxon>Chlorophyta</taxon>
        <taxon>core chlorophytes</taxon>
        <taxon>Chlorodendrophyceae</taxon>
        <taxon>Chlorodendrales</taxon>
        <taxon>Chlorodendraceae</taxon>
        <taxon>Tetraselmis</taxon>
    </lineage>
</organism>
<dbReference type="AlphaFoldDB" id="A0A061SJS6"/>
<proteinExistence type="predicted"/>
<evidence type="ECO:0000313" key="2">
    <source>
        <dbReference type="EMBL" id="JAC83110.1"/>
    </source>
</evidence>
<dbReference type="EMBL" id="GBEZ01001905">
    <property type="protein sequence ID" value="JAC83110.1"/>
    <property type="molecule type" value="Transcribed_RNA"/>
</dbReference>
<reference evidence="2" key="1">
    <citation type="submission" date="2014-05" db="EMBL/GenBank/DDBJ databases">
        <title>The transcriptome of the halophilic microalga Tetraselmis sp. GSL018 isolated from the Great Salt Lake, Utah.</title>
        <authorList>
            <person name="Jinkerson R.E."/>
            <person name="D'Adamo S."/>
            <person name="Posewitz M.C."/>
        </authorList>
    </citation>
    <scope>NUCLEOTIDE SEQUENCE</scope>
    <source>
        <strain evidence="2">GSL018</strain>
    </source>
</reference>
<feature type="non-terminal residue" evidence="2">
    <location>
        <position position="1"/>
    </location>
</feature>
<evidence type="ECO:0000256" key="1">
    <source>
        <dbReference type="SAM" id="MobiDB-lite"/>
    </source>
</evidence>
<feature type="region of interest" description="Disordered" evidence="1">
    <location>
        <begin position="1"/>
        <end position="29"/>
    </location>
</feature>
<protein>
    <submittedName>
        <fullName evidence="2">Uncharacterized protein</fullName>
    </submittedName>
</protein>
<accession>A0A061SJS6</accession>
<name>A0A061SJS6_9CHLO</name>
<sequence>SASRESLHHFRGFCGGPEGPLRSMGASAPRLTLRSAERRRVSMSLFRSVTY</sequence>
<gene>
    <name evidence="2" type="ORF">TSPGSL018_4143</name>
</gene>